<evidence type="ECO:0000256" key="4">
    <source>
        <dbReference type="ARBA" id="ARBA00022496"/>
    </source>
</evidence>
<proteinExistence type="predicted"/>
<name>A0A6J4U7B3_9BACT</name>
<evidence type="ECO:0000256" key="3">
    <source>
        <dbReference type="ARBA" id="ARBA00022475"/>
    </source>
</evidence>
<dbReference type="Gene3D" id="3.40.50.300">
    <property type="entry name" value="P-loop containing nucleotide triphosphate hydrolases"/>
    <property type="match status" value="2"/>
</dbReference>
<keyword evidence="5" id="KW-0408">Iron</keyword>
<keyword evidence="9" id="KW-0547">Nucleotide-binding</keyword>
<dbReference type="Pfam" id="PF13476">
    <property type="entry name" value="AAA_23"/>
    <property type="match status" value="1"/>
</dbReference>
<comment type="subcellular location">
    <subcellularLocation>
        <location evidence="1">Cell membrane</location>
        <topology evidence="1">Peripheral membrane protein</topology>
    </subcellularLocation>
</comment>
<dbReference type="InterPro" id="IPR038729">
    <property type="entry name" value="Rad50/SbcC_AAA"/>
</dbReference>
<dbReference type="GO" id="GO:0016887">
    <property type="term" value="F:ATP hydrolysis activity"/>
    <property type="evidence" value="ECO:0007669"/>
    <property type="project" value="InterPro"/>
</dbReference>
<evidence type="ECO:0000256" key="1">
    <source>
        <dbReference type="ARBA" id="ARBA00004202"/>
    </source>
</evidence>
<dbReference type="InterPro" id="IPR027417">
    <property type="entry name" value="P-loop_NTPase"/>
</dbReference>
<dbReference type="GO" id="GO:0006826">
    <property type="term" value="P:iron ion transport"/>
    <property type="evidence" value="ECO:0007669"/>
    <property type="project" value="UniProtKB-KW"/>
</dbReference>
<dbReference type="InterPro" id="IPR051535">
    <property type="entry name" value="Siderophore_ABC-ATPase"/>
</dbReference>
<evidence type="ECO:0000256" key="5">
    <source>
        <dbReference type="ARBA" id="ARBA00023004"/>
    </source>
</evidence>
<dbReference type="PANTHER" id="PTHR42771">
    <property type="entry name" value="IRON(3+)-HYDROXAMATE IMPORT ATP-BINDING PROTEIN FHUC"/>
    <property type="match status" value="1"/>
</dbReference>
<evidence type="ECO:0000313" key="9">
    <source>
        <dbReference type="EMBL" id="CAA9541836.1"/>
    </source>
</evidence>
<dbReference type="GO" id="GO:0006302">
    <property type="term" value="P:double-strand break repair"/>
    <property type="evidence" value="ECO:0007669"/>
    <property type="project" value="InterPro"/>
</dbReference>
<evidence type="ECO:0000256" key="6">
    <source>
        <dbReference type="ARBA" id="ARBA00023065"/>
    </source>
</evidence>
<keyword evidence="6" id="KW-0406">Ion transport</keyword>
<dbReference type="EMBL" id="CADCWH010000028">
    <property type="protein sequence ID" value="CAA9541836.1"/>
    <property type="molecule type" value="Genomic_DNA"/>
</dbReference>
<dbReference type="SUPFAM" id="SSF52540">
    <property type="entry name" value="P-loop containing nucleoside triphosphate hydrolases"/>
    <property type="match status" value="1"/>
</dbReference>
<keyword evidence="7" id="KW-0472">Membrane</keyword>
<evidence type="ECO:0000256" key="7">
    <source>
        <dbReference type="ARBA" id="ARBA00023136"/>
    </source>
</evidence>
<dbReference type="CDD" id="cd00267">
    <property type="entry name" value="ABC_ATPase"/>
    <property type="match status" value="1"/>
</dbReference>
<accession>A0A6J4U7B3</accession>
<keyword evidence="2" id="KW-0813">Transport</keyword>
<protein>
    <submittedName>
        <fullName evidence="9">ABC transporter, ATP-binding protein</fullName>
    </submittedName>
</protein>
<sequence>MARRTTRRDAREPLPSGVALRAVRYGAPEPPDDTYPFTLPILADLVELPFPTPITFLVGENGSGKSSLLEAIAVGANLQTLGGQDTAHDPTLADARRLAAALRFTWGHRARQGFFLRAEDFFGFATRTDLLVAEMETLAADHPPGSYAHGVLKGQAAAVRRQYGELHARSHGEGFLDVFRARLLPGGLYLLDEPDTAFSALRQLALVAVLHDIAARGAQAIIATHSPILLACPGSTIYHLDEGKVVPVRWEDLPGVQLTRDFLEDPEAFLRHL</sequence>
<keyword evidence="9" id="KW-0067">ATP-binding</keyword>
<dbReference type="SMART" id="SM00382">
    <property type="entry name" value="AAA"/>
    <property type="match status" value="1"/>
</dbReference>
<evidence type="ECO:0000259" key="8">
    <source>
        <dbReference type="SMART" id="SM00382"/>
    </source>
</evidence>
<dbReference type="GO" id="GO:0005886">
    <property type="term" value="C:plasma membrane"/>
    <property type="evidence" value="ECO:0007669"/>
    <property type="project" value="UniProtKB-SubCell"/>
</dbReference>
<gene>
    <name evidence="9" type="ORF">AVDCRST_MAG70-171</name>
</gene>
<evidence type="ECO:0000256" key="2">
    <source>
        <dbReference type="ARBA" id="ARBA00022448"/>
    </source>
</evidence>
<feature type="domain" description="AAA+ ATPase" evidence="8">
    <location>
        <begin position="51"/>
        <end position="243"/>
    </location>
</feature>
<dbReference type="AlphaFoldDB" id="A0A6J4U7B3"/>
<organism evidence="9">
    <name type="scientific">uncultured Thermomicrobiales bacterium</name>
    <dbReference type="NCBI Taxonomy" id="1645740"/>
    <lineage>
        <taxon>Bacteria</taxon>
        <taxon>Pseudomonadati</taxon>
        <taxon>Thermomicrobiota</taxon>
        <taxon>Thermomicrobia</taxon>
        <taxon>Thermomicrobiales</taxon>
        <taxon>environmental samples</taxon>
    </lineage>
</organism>
<dbReference type="InterPro" id="IPR003593">
    <property type="entry name" value="AAA+_ATPase"/>
</dbReference>
<dbReference type="GO" id="GO:0005524">
    <property type="term" value="F:ATP binding"/>
    <property type="evidence" value="ECO:0007669"/>
    <property type="project" value="UniProtKB-KW"/>
</dbReference>
<reference evidence="9" key="1">
    <citation type="submission" date="2020-02" db="EMBL/GenBank/DDBJ databases">
        <authorList>
            <person name="Meier V. D."/>
        </authorList>
    </citation>
    <scope>NUCLEOTIDE SEQUENCE</scope>
    <source>
        <strain evidence="9">AVDCRST_MAG70</strain>
    </source>
</reference>
<keyword evidence="4" id="KW-0410">Iron transport</keyword>
<dbReference type="PANTHER" id="PTHR42771:SF2">
    <property type="entry name" value="IRON(3+)-HYDROXAMATE IMPORT ATP-BINDING PROTEIN FHUC"/>
    <property type="match status" value="1"/>
</dbReference>
<keyword evidence="3" id="KW-1003">Cell membrane</keyword>